<accession>A0A5D2NUI1</accession>
<feature type="transmembrane region" description="Helical" evidence="1">
    <location>
        <begin position="59"/>
        <end position="76"/>
    </location>
</feature>
<name>A0A5D2NUI1_GOSTO</name>
<keyword evidence="3" id="KW-1185">Reference proteome</keyword>
<keyword evidence="1" id="KW-0472">Membrane</keyword>
<organism evidence="2 3">
    <name type="scientific">Gossypium tomentosum</name>
    <name type="common">Hawaiian cotton</name>
    <name type="synonym">Gossypium sandvicense</name>
    <dbReference type="NCBI Taxonomy" id="34277"/>
    <lineage>
        <taxon>Eukaryota</taxon>
        <taxon>Viridiplantae</taxon>
        <taxon>Streptophyta</taxon>
        <taxon>Embryophyta</taxon>
        <taxon>Tracheophyta</taxon>
        <taxon>Spermatophyta</taxon>
        <taxon>Magnoliopsida</taxon>
        <taxon>eudicotyledons</taxon>
        <taxon>Gunneridae</taxon>
        <taxon>Pentapetalae</taxon>
        <taxon>rosids</taxon>
        <taxon>malvids</taxon>
        <taxon>Malvales</taxon>
        <taxon>Malvaceae</taxon>
        <taxon>Malvoideae</taxon>
        <taxon>Gossypium</taxon>
    </lineage>
</organism>
<sequence length="114" mass="12847">MALCKHVNNAPDRLLAFIVPTRAESSYFPITGPVQVALLDYYFYCILQMDTMLCVVSKSAVISAMVVGVVLVLAWWQSGWCLQKSLVFYLVKDLRWGASKLMISAILIVRCRDL</sequence>
<protein>
    <submittedName>
        <fullName evidence="2">Uncharacterized protein</fullName>
    </submittedName>
</protein>
<reference evidence="2 3" key="1">
    <citation type="submission" date="2019-07" db="EMBL/GenBank/DDBJ databases">
        <title>WGS assembly of Gossypium tomentosum.</title>
        <authorList>
            <person name="Chen Z.J."/>
            <person name="Sreedasyam A."/>
            <person name="Ando A."/>
            <person name="Song Q."/>
            <person name="De L."/>
            <person name="Hulse-Kemp A."/>
            <person name="Ding M."/>
            <person name="Ye W."/>
            <person name="Kirkbride R."/>
            <person name="Jenkins J."/>
            <person name="Plott C."/>
            <person name="Lovell J."/>
            <person name="Lin Y.-M."/>
            <person name="Vaughn R."/>
            <person name="Liu B."/>
            <person name="Li W."/>
            <person name="Simpson S."/>
            <person name="Scheffler B."/>
            <person name="Saski C."/>
            <person name="Grover C."/>
            <person name="Hu G."/>
            <person name="Conover J."/>
            <person name="Carlson J."/>
            <person name="Shu S."/>
            <person name="Boston L."/>
            <person name="Williams M."/>
            <person name="Peterson D."/>
            <person name="Mcgee K."/>
            <person name="Jones D."/>
            <person name="Wendel J."/>
            <person name="Stelly D."/>
            <person name="Grimwood J."/>
            <person name="Schmutz J."/>
        </authorList>
    </citation>
    <scope>NUCLEOTIDE SEQUENCE [LARGE SCALE GENOMIC DNA]</scope>
    <source>
        <strain evidence="2">7179.01</strain>
    </source>
</reference>
<dbReference type="EMBL" id="CM017619">
    <property type="protein sequence ID" value="TYI07767.1"/>
    <property type="molecule type" value="Genomic_DNA"/>
</dbReference>
<evidence type="ECO:0000256" key="1">
    <source>
        <dbReference type="SAM" id="Phobius"/>
    </source>
</evidence>
<evidence type="ECO:0000313" key="3">
    <source>
        <dbReference type="Proteomes" id="UP000322667"/>
    </source>
</evidence>
<gene>
    <name evidence="2" type="ORF">ES332_A10G248200v1</name>
</gene>
<evidence type="ECO:0000313" key="2">
    <source>
        <dbReference type="EMBL" id="TYI07767.1"/>
    </source>
</evidence>
<dbReference type="AlphaFoldDB" id="A0A5D2NUI1"/>
<keyword evidence="1" id="KW-0812">Transmembrane</keyword>
<keyword evidence="1" id="KW-1133">Transmembrane helix</keyword>
<dbReference type="Proteomes" id="UP000322667">
    <property type="component" value="Chromosome A10"/>
</dbReference>
<proteinExistence type="predicted"/>